<dbReference type="SUPFAM" id="SSF57845">
    <property type="entry name" value="B-box zinc-binding domain"/>
    <property type="match status" value="1"/>
</dbReference>
<keyword evidence="1" id="KW-0862">Zinc</keyword>
<evidence type="ECO:0000256" key="1">
    <source>
        <dbReference type="PROSITE-ProRule" id="PRU00024"/>
    </source>
</evidence>
<dbReference type="SUPFAM" id="SSF101898">
    <property type="entry name" value="NHL repeat"/>
    <property type="match status" value="1"/>
</dbReference>
<dbReference type="InterPro" id="IPR047153">
    <property type="entry name" value="TRIM45/56/19-like"/>
</dbReference>
<accession>A0ABM1AFV8</accession>
<name>A0ABM1AFV8_APLCA</name>
<feature type="domain" description="B box-type" evidence="2">
    <location>
        <begin position="43"/>
        <end position="85"/>
    </location>
</feature>
<gene>
    <name evidence="4" type="primary">LOC101859079</name>
</gene>
<dbReference type="PROSITE" id="PS50119">
    <property type="entry name" value="ZF_BBOX"/>
    <property type="match status" value="1"/>
</dbReference>
<dbReference type="Gene3D" id="3.30.160.60">
    <property type="entry name" value="Classic Zinc Finger"/>
    <property type="match status" value="1"/>
</dbReference>
<evidence type="ECO:0000313" key="4">
    <source>
        <dbReference type="RefSeq" id="XP_012946844.2"/>
    </source>
</evidence>
<keyword evidence="3" id="KW-1185">Reference proteome</keyword>
<dbReference type="PANTHER" id="PTHR25462:SF296">
    <property type="entry name" value="MEIOTIC P26, ISOFORM F"/>
    <property type="match status" value="1"/>
</dbReference>
<dbReference type="Proteomes" id="UP000694888">
    <property type="component" value="Unplaced"/>
</dbReference>
<dbReference type="InterPro" id="IPR011042">
    <property type="entry name" value="6-blade_b-propeller_TolB-like"/>
</dbReference>
<dbReference type="RefSeq" id="XP_012946844.2">
    <property type="nucleotide sequence ID" value="XM_013091390.2"/>
</dbReference>
<keyword evidence="1" id="KW-0479">Metal-binding</keyword>
<organism evidence="3 4">
    <name type="scientific">Aplysia californica</name>
    <name type="common">California sea hare</name>
    <dbReference type="NCBI Taxonomy" id="6500"/>
    <lineage>
        <taxon>Eukaryota</taxon>
        <taxon>Metazoa</taxon>
        <taxon>Spiralia</taxon>
        <taxon>Lophotrochozoa</taxon>
        <taxon>Mollusca</taxon>
        <taxon>Gastropoda</taxon>
        <taxon>Heterobranchia</taxon>
        <taxon>Euthyneura</taxon>
        <taxon>Tectipleura</taxon>
        <taxon>Aplysiida</taxon>
        <taxon>Aplysioidea</taxon>
        <taxon>Aplysiidae</taxon>
        <taxon>Aplysia</taxon>
    </lineage>
</organism>
<dbReference type="InterPro" id="IPR000315">
    <property type="entry name" value="Znf_B-box"/>
</dbReference>
<dbReference type="Pfam" id="PF00643">
    <property type="entry name" value="zf-B_box"/>
    <property type="match status" value="1"/>
</dbReference>
<dbReference type="PANTHER" id="PTHR25462">
    <property type="entry name" value="BONUS, ISOFORM C-RELATED"/>
    <property type="match status" value="1"/>
</dbReference>
<evidence type="ECO:0000259" key="2">
    <source>
        <dbReference type="PROSITE" id="PS50119"/>
    </source>
</evidence>
<dbReference type="GeneID" id="101859079"/>
<dbReference type="Gene3D" id="2.120.10.30">
    <property type="entry name" value="TolB, C-terminal domain"/>
    <property type="match status" value="1"/>
</dbReference>
<keyword evidence="1" id="KW-0863">Zinc-finger</keyword>
<reference evidence="4" key="1">
    <citation type="submission" date="2025-08" db="UniProtKB">
        <authorList>
            <consortium name="RefSeq"/>
        </authorList>
    </citation>
    <scope>IDENTIFICATION</scope>
</reference>
<evidence type="ECO:0000313" key="3">
    <source>
        <dbReference type="Proteomes" id="UP000694888"/>
    </source>
</evidence>
<sequence length="675" mass="75961">MANPKRPPSDWASLLKTDFYIKNLIRYVESQNAKLPQRISSSRPEHPCQVHKDKENDLFCVDCAAVICHLCAGISHRGCGQVVPVDEAASDRRATTQIWISGMKAKLKDTSSLQKSREKCINQIERQRLETEAAIKARGQELRKLVTQSEEELLKVLDTHYKSVQEKFIVHVYRFEDRLDILKQNMESLPETLRSISDYELLSGDILEKVKMKMNVEDSDVKSYHTFLKGLANIRLNFQRSDTPKFNLGDILVNIEEVDTESGATRHICEEKTSILDRLRGVKNKKQQMQGEIIPTVAVRDNEINPANVPSSVIRKPEPPPRVPHKMVARTEVKKAITFLQRQERAAPPPVPQHSESIEELPGEDGAVFVRFKRENRNAAQNVTNNGSSSVERGTNLNESLEPGITPLRTIRCRFREDEQAPKLRDLIILSPNNTVVVTDWVNQCVKAIYVRRDRDNRLSVGGKPWAITQLTDNMCAVSLPLAQQICLLKIFPTLILQNSFMTSKKYCGLAALNSSTLVASGGSDPPSVDIINLYGEVLKTFVNDSQGQPMFMYPAYVNVTPRMDILVSDRKLGAVFSLTHKGEVKFRFHPDHPRRLQQPSGVTTDPSGRVLVAESRGLLSLTASGQFSHPVVRPQDELLSDPRGVAQDSEANIYVTSHDDSVLVLAQKDLLRWK</sequence>
<dbReference type="CDD" id="cd19756">
    <property type="entry name" value="Bbox2"/>
    <property type="match status" value="1"/>
</dbReference>
<proteinExistence type="predicted"/>
<protein>
    <submittedName>
        <fullName evidence="4">Uncharacterized protein LOC101859079</fullName>
    </submittedName>
</protein>